<evidence type="ECO:0000256" key="19">
    <source>
        <dbReference type="ARBA" id="ARBA00030029"/>
    </source>
</evidence>
<dbReference type="OrthoDB" id="9773217at2"/>
<keyword evidence="11" id="KW-0369">Histidine metabolism</keyword>
<evidence type="ECO:0000256" key="12">
    <source>
        <dbReference type="ARBA" id="ARBA00022954"/>
    </source>
</evidence>
<dbReference type="GO" id="GO:0019557">
    <property type="term" value="P:L-histidine catabolic process to glutamate and formate"/>
    <property type="evidence" value="ECO:0007669"/>
    <property type="project" value="UniProtKB-UniPathway"/>
</dbReference>
<dbReference type="EC" id="4.3.1.4" evidence="7"/>
<dbReference type="InterPro" id="IPR037064">
    <property type="entry name" value="Formiminotransferase_N_sf"/>
</dbReference>
<feature type="coiled-coil region" evidence="20">
    <location>
        <begin position="538"/>
        <end position="565"/>
    </location>
</feature>
<dbReference type="GO" id="GO:0019556">
    <property type="term" value="P:L-histidine catabolic process to glutamate and formamide"/>
    <property type="evidence" value="ECO:0007669"/>
    <property type="project" value="UniProtKB-UniPathway"/>
</dbReference>
<dbReference type="Pfam" id="PF02971">
    <property type="entry name" value="FTCD"/>
    <property type="match status" value="1"/>
</dbReference>
<comment type="function">
    <text evidence="17">Folate-dependent enzyme, that displays both transferase and deaminase activity. Serves to channel one-carbon units from formiminoglutamate to the folate pool.</text>
</comment>
<keyword evidence="12" id="KW-0290">Folate-binding</keyword>
<dbReference type="EMBL" id="QENY01000007">
    <property type="protein sequence ID" value="PVX55036.1"/>
    <property type="molecule type" value="Genomic_DNA"/>
</dbReference>
<dbReference type="SMART" id="SM01222">
    <property type="entry name" value="FTCD_N"/>
    <property type="match status" value="1"/>
</dbReference>
<organism evidence="24 25">
    <name type="scientific">Hallella colorans</name>
    <dbReference type="NCBI Taxonomy" id="1703337"/>
    <lineage>
        <taxon>Bacteria</taxon>
        <taxon>Pseudomonadati</taxon>
        <taxon>Bacteroidota</taxon>
        <taxon>Bacteroidia</taxon>
        <taxon>Bacteroidales</taxon>
        <taxon>Prevotellaceae</taxon>
        <taxon>Hallella</taxon>
    </lineage>
</organism>
<dbReference type="NCBIfam" id="TIGR02024">
    <property type="entry name" value="FtcD"/>
    <property type="match status" value="1"/>
</dbReference>
<dbReference type="Proteomes" id="UP000245870">
    <property type="component" value="Unassembled WGS sequence"/>
</dbReference>
<dbReference type="RefSeq" id="WP_116616240.1">
    <property type="nucleotide sequence ID" value="NZ_CALDWB010000020.1"/>
</dbReference>
<evidence type="ECO:0000256" key="20">
    <source>
        <dbReference type="SAM" id="Coils"/>
    </source>
</evidence>
<keyword evidence="14" id="KW-0206">Cytoskeleton</keyword>
<comment type="subunit">
    <text evidence="18">Homooctamer, including four polyglutamate binding sites. The subunits are arranged as a tetramer of dimers, and form a planar ring-shaped structure.</text>
</comment>
<dbReference type="Pfam" id="PF04961">
    <property type="entry name" value="FTCD_C"/>
    <property type="match status" value="1"/>
</dbReference>
<evidence type="ECO:0000256" key="6">
    <source>
        <dbReference type="ARBA" id="ARBA00012252"/>
    </source>
</evidence>
<evidence type="ECO:0000256" key="18">
    <source>
        <dbReference type="ARBA" id="ARBA00025915"/>
    </source>
</evidence>
<evidence type="ECO:0000256" key="21">
    <source>
        <dbReference type="SAM" id="MobiDB-lite"/>
    </source>
</evidence>
<dbReference type="Gene3D" id="1.20.120.680">
    <property type="entry name" value="Formiminotetrahydrofolate cyclodeaminase monomer, up-and-down helical bundle"/>
    <property type="match status" value="1"/>
</dbReference>
<dbReference type="SUPFAM" id="SSF101262">
    <property type="entry name" value="Methenyltetrahydrofolate cyclohydrolase-like"/>
    <property type="match status" value="1"/>
</dbReference>
<evidence type="ECO:0000313" key="25">
    <source>
        <dbReference type="Proteomes" id="UP000245870"/>
    </source>
</evidence>
<evidence type="ECO:0000256" key="11">
    <source>
        <dbReference type="ARBA" id="ARBA00022808"/>
    </source>
</evidence>
<gene>
    <name evidence="24" type="ORF">C7379_10710</name>
</gene>
<evidence type="ECO:0000256" key="13">
    <source>
        <dbReference type="ARBA" id="ARBA00023034"/>
    </source>
</evidence>
<name>A0A2U0UBM9_9BACT</name>
<dbReference type="GO" id="GO:0030409">
    <property type="term" value="F:glutamate formimidoyltransferase activity"/>
    <property type="evidence" value="ECO:0007669"/>
    <property type="project" value="UniProtKB-EC"/>
</dbReference>
<dbReference type="AlphaFoldDB" id="A0A2U0UBM9"/>
<dbReference type="InterPro" id="IPR007044">
    <property type="entry name" value="Cyclodeamin/CycHdrlase"/>
</dbReference>
<dbReference type="SMART" id="SM01221">
    <property type="entry name" value="FTCD"/>
    <property type="match status" value="1"/>
</dbReference>
<dbReference type="InterPro" id="IPR051623">
    <property type="entry name" value="FTCD"/>
</dbReference>
<evidence type="ECO:0000259" key="22">
    <source>
        <dbReference type="SMART" id="SM01221"/>
    </source>
</evidence>
<evidence type="ECO:0000256" key="4">
    <source>
        <dbReference type="ARBA" id="ARBA00008297"/>
    </source>
</evidence>
<dbReference type="PANTHER" id="PTHR12234">
    <property type="entry name" value="FORMIMINOTRANSFERASE-CYCLODEAMINASE"/>
    <property type="match status" value="1"/>
</dbReference>
<evidence type="ECO:0000256" key="16">
    <source>
        <dbReference type="ARBA" id="ARBA00023268"/>
    </source>
</evidence>
<evidence type="ECO:0000313" key="24">
    <source>
        <dbReference type="EMBL" id="PVX55036.1"/>
    </source>
</evidence>
<dbReference type="InterPro" id="IPR004227">
    <property type="entry name" value="Formiminotransferase_cat"/>
</dbReference>
<keyword evidence="9" id="KW-0963">Cytoplasm</keyword>
<evidence type="ECO:0000256" key="10">
    <source>
        <dbReference type="ARBA" id="ARBA00022679"/>
    </source>
</evidence>
<keyword evidence="10 24" id="KW-0808">Transferase</keyword>
<dbReference type="InterPro" id="IPR013802">
    <property type="entry name" value="Formiminotransferase_C"/>
</dbReference>
<comment type="similarity">
    <text evidence="5">In the C-terminal section; belongs to the cyclodeaminase/cyclohydrolase family.</text>
</comment>
<dbReference type="Gene3D" id="3.30.70.670">
    <property type="entry name" value="Formiminotransferase, C-terminal subdomain"/>
    <property type="match status" value="1"/>
</dbReference>
<dbReference type="InterPro" id="IPR036178">
    <property type="entry name" value="Formintransfe-cycloase-like_sf"/>
</dbReference>
<evidence type="ECO:0000256" key="3">
    <source>
        <dbReference type="ARBA" id="ARBA00005082"/>
    </source>
</evidence>
<dbReference type="UniPathway" id="UPA00379">
    <property type="reaction ID" value="UER00555"/>
</dbReference>
<comment type="similarity">
    <text evidence="4">In the N-terminal section; belongs to the formiminotransferase family.</text>
</comment>
<dbReference type="InterPro" id="IPR022384">
    <property type="entry name" value="FormiminoTrfase_cat_dom_sf"/>
</dbReference>
<evidence type="ECO:0000256" key="15">
    <source>
        <dbReference type="ARBA" id="ARBA00023239"/>
    </source>
</evidence>
<proteinExistence type="inferred from homology"/>
<evidence type="ECO:0000256" key="1">
    <source>
        <dbReference type="ARBA" id="ARBA00004114"/>
    </source>
</evidence>
<evidence type="ECO:0000259" key="23">
    <source>
        <dbReference type="SMART" id="SM01222"/>
    </source>
</evidence>
<comment type="caution">
    <text evidence="24">The sequence shown here is derived from an EMBL/GenBank/DDBJ whole genome shotgun (WGS) entry which is preliminary data.</text>
</comment>
<sequence>MVQEKQIVECVPNISEGRNKGIIKQVTDEIERVKGVMLLDVDPGEATNRTVITFVGSPDVVVEAAFQCVKKAAQLIDMRQQHGAHPRMGATDVCPLIPVAGITLEECAELARKLAQRIATELNVPCYCYEAAARTPERKNLAICRKGEYEGLQERMTVEKEAPDFGARPWDEALARTGCTAVGARDFLIATNFNLNTTSTRRANAIAFDVREKGRPQREGGSPVGKPMKDANGKTIMIPGTLKGTKAIGWYIDEYGIAQVSMNITDINKTPLHIAFDEVCRCAQNRGIRVTGTEIVGLIPKRTLIEAGKYFLKKQERSTGIPESDIIKIAIKSMGLDDLKEFNPREKVIEFLLEDAQKTARLIDLTVDEFANETSRESPAPGGGTISAYMGALGAALGTMVANLSSHKAGWDARWEEFSKWADKGQAVQAELMTLVDEDTEAFNRIMEAFGLPKKTDEEKAARTAAIQAATLFATEVPLHTMNASYKVFEICKAMAEEGNPNSVSDAGVGVLAARAAVLGAGLNVKINASGLKDRATADKLVGEANELIKKANELEAEIMKIVEEKL</sequence>
<feature type="domain" description="Formiminotransferase N-terminal subdomain" evidence="23">
    <location>
        <begin position="6"/>
        <end position="186"/>
    </location>
</feature>
<reference evidence="24 25" key="1">
    <citation type="submission" date="2018-05" db="EMBL/GenBank/DDBJ databases">
        <title>Genomic Encyclopedia of Type Strains, Phase IV (KMG-IV): sequencing the most valuable type-strain genomes for metagenomic binning, comparative biology and taxonomic classification.</title>
        <authorList>
            <person name="Goeker M."/>
        </authorList>
    </citation>
    <scope>NUCLEOTIDE SEQUENCE [LARGE SCALE GENOMIC DNA]</scope>
    <source>
        <strain evidence="24 25">DSM 100333</strain>
    </source>
</reference>
<accession>A0A2U0UBM9</accession>
<keyword evidence="15" id="KW-0456">Lyase</keyword>
<dbReference type="GO" id="GO:0005814">
    <property type="term" value="C:centriole"/>
    <property type="evidence" value="ECO:0007669"/>
    <property type="project" value="UniProtKB-SubCell"/>
</dbReference>
<dbReference type="EC" id="2.1.2.5" evidence="6"/>
<dbReference type="SUPFAM" id="SSF55116">
    <property type="entry name" value="Formiminotransferase domain of formiminotransferase-cyclodeaminase"/>
    <property type="match status" value="2"/>
</dbReference>
<comment type="pathway">
    <text evidence="3">Amino-acid degradation; L-histidine degradation into L-glutamate; L-glutamate from N-formimidoyl-L-glutamate (transferase route): step 1/1.</text>
</comment>
<keyword evidence="16" id="KW-0511">Multifunctional enzyme</keyword>
<evidence type="ECO:0000256" key="14">
    <source>
        <dbReference type="ARBA" id="ARBA00023212"/>
    </source>
</evidence>
<keyword evidence="25" id="KW-1185">Reference proteome</keyword>
<comment type="subcellular location">
    <subcellularLocation>
        <location evidence="1">Cytoplasm</location>
        <location evidence="1">Cytoskeleton</location>
        <location evidence="1">Microtubule organizing center</location>
        <location evidence="1">Centrosome</location>
        <location evidence="1">Centriole</location>
    </subcellularLocation>
    <subcellularLocation>
        <location evidence="2">Golgi apparatus</location>
    </subcellularLocation>
</comment>
<keyword evidence="20" id="KW-0175">Coiled coil</keyword>
<evidence type="ECO:0000256" key="5">
    <source>
        <dbReference type="ARBA" id="ARBA00010825"/>
    </source>
</evidence>
<dbReference type="PANTHER" id="PTHR12234:SF0">
    <property type="entry name" value="FORMIMIDOYLTRANSFERASE-CYCLODEAMINASE"/>
    <property type="match status" value="1"/>
</dbReference>
<evidence type="ECO:0000256" key="17">
    <source>
        <dbReference type="ARBA" id="ARBA00025506"/>
    </source>
</evidence>
<dbReference type="InterPro" id="IPR012886">
    <property type="entry name" value="Formiminotransferase_N"/>
</dbReference>
<dbReference type="Pfam" id="PF07837">
    <property type="entry name" value="FTCD_N"/>
    <property type="match status" value="1"/>
</dbReference>
<evidence type="ECO:0000256" key="8">
    <source>
        <dbReference type="ARBA" id="ARBA00017787"/>
    </source>
</evidence>
<evidence type="ECO:0000256" key="7">
    <source>
        <dbReference type="ARBA" id="ARBA00012998"/>
    </source>
</evidence>
<dbReference type="InterPro" id="IPR037070">
    <property type="entry name" value="Formiminotransferase_C_sf"/>
</dbReference>
<feature type="region of interest" description="Disordered" evidence="21">
    <location>
        <begin position="213"/>
        <end position="232"/>
    </location>
</feature>
<evidence type="ECO:0000256" key="9">
    <source>
        <dbReference type="ARBA" id="ARBA00022490"/>
    </source>
</evidence>
<dbReference type="GO" id="GO:0005542">
    <property type="term" value="F:folic acid binding"/>
    <property type="evidence" value="ECO:0007669"/>
    <property type="project" value="UniProtKB-KW"/>
</dbReference>
<protein>
    <recommendedName>
        <fullName evidence="8">Formimidoyltransferase-cyclodeaminase</fullName>
        <ecNumber evidence="6">2.1.2.5</ecNumber>
        <ecNumber evidence="7">4.3.1.4</ecNumber>
    </recommendedName>
    <alternativeName>
        <fullName evidence="19">Formiminotransferase-cyclodeaminase</fullName>
    </alternativeName>
</protein>
<evidence type="ECO:0000256" key="2">
    <source>
        <dbReference type="ARBA" id="ARBA00004555"/>
    </source>
</evidence>
<keyword evidence="13" id="KW-0333">Golgi apparatus</keyword>
<dbReference type="GO" id="GO:0030412">
    <property type="term" value="F:formimidoyltetrahydrofolate cyclodeaminase activity"/>
    <property type="evidence" value="ECO:0007669"/>
    <property type="project" value="UniProtKB-EC"/>
</dbReference>
<dbReference type="Gene3D" id="3.30.990.10">
    <property type="entry name" value="Formiminotransferase, N-terminal subdomain"/>
    <property type="match status" value="1"/>
</dbReference>
<feature type="domain" description="Formiminotransferase C-terminal subdomain" evidence="22">
    <location>
        <begin position="187"/>
        <end position="352"/>
    </location>
</feature>